<keyword evidence="2" id="KW-1133">Transmembrane helix</keyword>
<sequence>MTLYRTEGVKVTPLTTMIQQQQQQKPLHLQNFLDRIILEETMITSIRRELLFTIAVVIGIITLSIESSTISSDMLHIKDLIETHILTSPSSSSLVDVNDWMREVYLPNIQSSIFNPIVRRESAEKQEPHEGLWSSSSASSPSDQQQQQQQHDDVHSVDDLSSSSSSSAILESIYRHHHHHSHSSNPVVIMWPLLMITRRRLDTCNKHDTDDIIIPSHHHH</sequence>
<evidence type="ECO:0000256" key="2">
    <source>
        <dbReference type="SAM" id="Phobius"/>
    </source>
</evidence>
<dbReference type="AlphaFoldDB" id="A0A7J6U4N2"/>
<feature type="transmembrane region" description="Helical" evidence="2">
    <location>
        <begin position="50"/>
        <end position="70"/>
    </location>
</feature>
<protein>
    <submittedName>
        <fullName evidence="3">Uncharacterized protein</fullName>
    </submittedName>
</protein>
<keyword evidence="2" id="KW-0472">Membrane</keyword>
<feature type="region of interest" description="Disordered" evidence="1">
    <location>
        <begin position="125"/>
        <end position="162"/>
    </location>
</feature>
<accession>A0A7J6U4N2</accession>
<dbReference type="EMBL" id="JABANO010006023">
    <property type="protein sequence ID" value="KAF4752493.1"/>
    <property type="molecule type" value="Genomic_DNA"/>
</dbReference>
<gene>
    <name evidence="3" type="ORF">FOZ63_010078</name>
</gene>
<proteinExistence type="predicted"/>
<comment type="caution">
    <text evidence="3">The sequence shown here is derived from an EMBL/GenBank/DDBJ whole genome shotgun (WGS) entry which is preliminary data.</text>
</comment>
<keyword evidence="2" id="KW-0812">Transmembrane</keyword>
<reference evidence="3 4" key="1">
    <citation type="submission" date="2020-04" db="EMBL/GenBank/DDBJ databases">
        <title>Perkinsus olseni comparative genomics.</title>
        <authorList>
            <person name="Bogema D.R."/>
        </authorList>
    </citation>
    <scope>NUCLEOTIDE SEQUENCE [LARGE SCALE GENOMIC DNA]</scope>
    <source>
        <strain evidence="3 4">ATCC PRA-207</strain>
    </source>
</reference>
<feature type="compositionally biased region" description="Low complexity" evidence="1">
    <location>
        <begin position="134"/>
        <end position="149"/>
    </location>
</feature>
<dbReference type="Proteomes" id="UP000553632">
    <property type="component" value="Unassembled WGS sequence"/>
</dbReference>
<evidence type="ECO:0000256" key="1">
    <source>
        <dbReference type="SAM" id="MobiDB-lite"/>
    </source>
</evidence>
<feature type="non-terminal residue" evidence="3">
    <location>
        <position position="1"/>
    </location>
</feature>
<organism evidence="3 4">
    <name type="scientific">Perkinsus olseni</name>
    <name type="common">Perkinsus atlanticus</name>
    <dbReference type="NCBI Taxonomy" id="32597"/>
    <lineage>
        <taxon>Eukaryota</taxon>
        <taxon>Sar</taxon>
        <taxon>Alveolata</taxon>
        <taxon>Perkinsozoa</taxon>
        <taxon>Perkinsea</taxon>
        <taxon>Perkinsida</taxon>
        <taxon>Perkinsidae</taxon>
        <taxon>Perkinsus</taxon>
    </lineage>
</organism>
<evidence type="ECO:0000313" key="3">
    <source>
        <dbReference type="EMBL" id="KAF4752493.1"/>
    </source>
</evidence>
<keyword evidence="4" id="KW-1185">Reference proteome</keyword>
<name>A0A7J6U4N2_PEROL</name>
<evidence type="ECO:0000313" key="4">
    <source>
        <dbReference type="Proteomes" id="UP000553632"/>
    </source>
</evidence>